<reference evidence="4" key="1">
    <citation type="submission" date="2021-03" db="EMBL/GenBank/DDBJ databases">
        <title>Alkalibacter marinus sp. nov., isolated from tidal flat sediment.</title>
        <authorList>
            <person name="Namirimu T."/>
            <person name="Yang J.-A."/>
            <person name="Yang S.-H."/>
            <person name="Kim Y.-J."/>
            <person name="Kwon K.K."/>
        </authorList>
    </citation>
    <scope>NUCLEOTIDE SEQUENCE</scope>
    <source>
        <strain evidence="4">ES005</strain>
    </source>
</reference>
<organism evidence="4 5">
    <name type="scientific">Alkalibacter rhizosphaerae</name>
    <dbReference type="NCBI Taxonomy" id="2815577"/>
    <lineage>
        <taxon>Bacteria</taxon>
        <taxon>Bacillati</taxon>
        <taxon>Bacillota</taxon>
        <taxon>Clostridia</taxon>
        <taxon>Eubacteriales</taxon>
        <taxon>Eubacteriaceae</taxon>
        <taxon>Alkalibacter</taxon>
    </lineage>
</organism>
<dbReference type="AlphaFoldDB" id="A0A974XE16"/>
<accession>A0A974XE16</accession>
<gene>
    <name evidence="4" type="ORF">J0B03_09955</name>
</gene>
<evidence type="ECO:0000256" key="2">
    <source>
        <dbReference type="ARBA" id="ARBA00022643"/>
    </source>
</evidence>
<dbReference type="PANTHER" id="PTHR43278:SF2">
    <property type="entry name" value="IRON-SULFUR FLAVOPROTEIN"/>
    <property type="match status" value="1"/>
</dbReference>
<dbReference type="Pfam" id="PF03358">
    <property type="entry name" value="FMN_red"/>
    <property type="match status" value="1"/>
</dbReference>
<keyword evidence="2" id="KW-0288">FMN</keyword>
<dbReference type="PANTHER" id="PTHR43278">
    <property type="entry name" value="NAD(P)H-DEPENDENT FMN-CONTAINING OXIDOREDUCTASE YWQN-RELATED"/>
    <property type="match status" value="1"/>
</dbReference>
<dbReference type="Proteomes" id="UP000663499">
    <property type="component" value="Chromosome"/>
</dbReference>
<dbReference type="SUPFAM" id="SSF52218">
    <property type="entry name" value="Flavoproteins"/>
    <property type="match status" value="1"/>
</dbReference>
<keyword evidence="1" id="KW-0285">Flavoprotein</keyword>
<sequence>MNVIGINAGPRKKWNTHTLIENALEGARSQGAQTEMIHLFDLDFTGCVSCFACKLIDGKSYGTCAVQDDLKEVLKKIEEADAVVLGSPIYFGEVTAEFRGLLERLFFQYLVYDKERTLLNPKRKPVLLIFTTNAPEVAYEQVGYLKKFDDYKGMFGRFIGETNYMYASETLQFKDYSKYMSTMMDPAAREKRHDEIFPMDCKRAYSMGSALLNKQE</sequence>
<evidence type="ECO:0000313" key="5">
    <source>
        <dbReference type="Proteomes" id="UP000663499"/>
    </source>
</evidence>
<proteinExistence type="predicted"/>
<keyword evidence="5" id="KW-1185">Reference proteome</keyword>
<dbReference type="RefSeq" id="WP_207299455.1">
    <property type="nucleotide sequence ID" value="NZ_CP071444.1"/>
</dbReference>
<feature type="domain" description="NADPH-dependent FMN reductase-like" evidence="3">
    <location>
        <begin position="1"/>
        <end position="131"/>
    </location>
</feature>
<dbReference type="InterPro" id="IPR005025">
    <property type="entry name" value="FMN_Rdtase-like_dom"/>
</dbReference>
<evidence type="ECO:0000256" key="1">
    <source>
        <dbReference type="ARBA" id="ARBA00022630"/>
    </source>
</evidence>
<dbReference type="InterPro" id="IPR051796">
    <property type="entry name" value="ISF_SsuE-like"/>
</dbReference>
<dbReference type="GO" id="GO:0016491">
    <property type="term" value="F:oxidoreductase activity"/>
    <property type="evidence" value="ECO:0007669"/>
    <property type="project" value="InterPro"/>
</dbReference>
<dbReference type="Gene3D" id="3.40.50.360">
    <property type="match status" value="1"/>
</dbReference>
<dbReference type="KEGG" id="alka:J0B03_09955"/>
<dbReference type="InterPro" id="IPR029039">
    <property type="entry name" value="Flavoprotein-like_sf"/>
</dbReference>
<name>A0A974XE16_9FIRM</name>
<evidence type="ECO:0000259" key="3">
    <source>
        <dbReference type="Pfam" id="PF03358"/>
    </source>
</evidence>
<protein>
    <submittedName>
        <fullName evidence="4">Flavodoxin family protein</fullName>
    </submittedName>
</protein>
<evidence type="ECO:0000313" key="4">
    <source>
        <dbReference type="EMBL" id="QSX08113.1"/>
    </source>
</evidence>
<dbReference type="EMBL" id="CP071444">
    <property type="protein sequence ID" value="QSX08113.1"/>
    <property type="molecule type" value="Genomic_DNA"/>
</dbReference>